<dbReference type="Gene3D" id="3.30.70.270">
    <property type="match status" value="1"/>
</dbReference>
<dbReference type="InterPro" id="IPR011123">
    <property type="entry name" value="Y_Y_Y"/>
</dbReference>
<evidence type="ECO:0000259" key="3">
    <source>
        <dbReference type="PROSITE" id="PS50887"/>
    </source>
</evidence>
<dbReference type="NCBIfam" id="TIGR00254">
    <property type="entry name" value="GGDEF"/>
    <property type="match status" value="1"/>
</dbReference>
<dbReference type="CDD" id="cd01949">
    <property type="entry name" value="GGDEF"/>
    <property type="match status" value="1"/>
</dbReference>
<evidence type="ECO:0000256" key="1">
    <source>
        <dbReference type="ARBA" id="ARBA00012528"/>
    </source>
</evidence>
<dbReference type="PANTHER" id="PTHR45138:SF9">
    <property type="entry name" value="DIGUANYLATE CYCLASE DGCM-RELATED"/>
    <property type="match status" value="1"/>
</dbReference>
<evidence type="ECO:0000256" key="2">
    <source>
        <dbReference type="ARBA" id="ARBA00034247"/>
    </source>
</evidence>
<reference evidence="4 5" key="1">
    <citation type="submission" date="2024-09" db="EMBL/GenBank/DDBJ databases">
        <authorList>
            <person name="Sun Q."/>
            <person name="Mori K."/>
        </authorList>
    </citation>
    <scope>NUCLEOTIDE SEQUENCE [LARGE SCALE GENOMIC DNA]</scope>
    <source>
        <strain evidence="4 5">KCTC 23076</strain>
    </source>
</reference>
<dbReference type="InterPro" id="IPR050469">
    <property type="entry name" value="Diguanylate_Cyclase"/>
</dbReference>
<evidence type="ECO:0000313" key="5">
    <source>
        <dbReference type="Proteomes" id="UP001589896"/>
    </source>
</evidence>
<dbReference type="SMART" id="SM00267">
    <property type="entry name" value="GGDEF"/>
    <property type="match status" value="1"/>
</dbReference>
<organism evidence="4 5">
    <name type="scientific">Lysobacter korlensis</name>
    <dbReference type="NCBI Taxonomy" id="553636"/>
    <lineage>
        <taxon>Bacteria</taxon>
        <taxon>Pseudomonadati</taxon>
        <taxon>Pseudomonadota</taxon>
        <taxon>Gammaproteobacteria</taxon>
        <taxon>Lysobacterales</taxon>
        <taxon>Lysobacteraceae</taxon>
        <taxon>Lysobacter</taxon>
    </lineage>
</organism>
<accession>A0ABV6RSG3</accession>
<dbReference type="InterPro" id="IPR000160">
    <property type="entry name" value="GGDEF_dom"/>
</dbReference>
<dbReference type="Pfam" id="PF00990">
    <property type="entry name" value="GGDEF"/>
    <property type="match status" value="1"/>
</dbReference>
<keyword evidence="4" id="KW-0808">Transferase</keyword>
<dbReference type="Gene3D" id="2.130.10.10">
    <property type="entry name" value="YVTN repeat-like/Quinoprotein amine dehydrogenase"/>
    <property type="match status" value="3"/>
</dbReference>
<dbReference type="InterPro" id="IPR011110">
    <property type="entry name" value="Reg_prop"/>
</dbReference>
<keyword evidence="4" id="KW-0548">Nucleotidyltransferase</keyword>
<dbReference type="Pfam" id="PF07495">
    <property type="entry name" value="Y_Y_Y"/>
    <property type="match status" value="1"/>
</dbReference>
<dbReference type="PANTHER" id="PTHR45138">
    <property type="entry name" value="REGULATORY COMPONENTS OF SENSORY TRANSDUCTION SYSTEM"/>
    <property type="match status" value="1"/>
</dbReference>
<dbReference type="PROSITE" id="PS50887">
    <property type="entry name" value="GGDEF"/>
    <property type="match status" value="1"/>
</dbReference>
<keyword evidence="5" id="KW-1185">Reference proteome</keyword>
<dbReference type="InterPro" id="IPR013783">
    <property type="entry name" value="Ig-like_fold"/>
</dbReference>
<dbReference type="Gene3D" id="2.60.40.10">
    <property type="entry name" value="Immunoglobulins"/>
    <property type="match status" value="1"/>
</dbReference>
<feature type="domain" description="GGDEF" evidence="3">
    <location>
        <begin position="840"/>
        <end position="980"/>
    </location>
</feature>
<dbReference type="EC" id="2.7.7.65" evidence="1"/>
<dbReference type="EMBL" id="JBHLTG010000004">
    <property type="protein sequence ID" value="MFC0679923.1"/>
    <property type="molecule type" value="Genomic_DNA"/>
</dbReference>
<sequence>MNGRHTPALTREQRRAVRPLRKAALACVCALIVAAWPSAPVRAQAQHFRHYTGLDGLPQAQVLAVHQDSLGFLWAGTFGGLGRFDGRTFAQFSTADGLSSNAVQTLASEADGTLWAGQSRGLCALRPQQARFECPAIAGIADRNIQALLWGPDGLWVGTREGLYRLWRGKDGRYEASMRMAGGVTAIARAGGSKLWVGGPQGLQRIDTAGTGPAEAIPLPRGDTEVQALLVDGARLWIGTKSGLLVRDGQQVSTAPGLAPDLLQLGITGLALGPHGRLWATTRRGLLRQQGDGFTLLTRADGLSEENLDGVIRDREGNLWIAGDGGLSSYAATAFIGYGERDGLMQNFVRAINEDASGRLWLGTRQGVQVIRLDAAGRMQEQFRLSQRDGLVDDRIYNIEFPAPGEALISTGHGLAHWREGEGVVRLYTTADGLPDNGVRAVRLRPDGSLIIATSGGVAVMRDGVIAPSRDPELAQAQALSISEDRGGRLWFGSLQKGVLVLAPDGSVEHLTAAAGLTDQVVWDTAVDAQGGVWIGSNGDGLFHVDAKGAIRRYTTREGLVDNFIWQVLVDRNGDVWSYTNRGLSRFNGRDFSNFGIDDGLLNQEGAATASVETADGERWFASGDGLMRYIETDRKVAVVAPKVIIHAALAAGAPMVPGGRLAPGKRSFEFGFAAPLFRRNSDLLYRYRLRGAGDEWTDLRAYHPISYANLGAGKYVFEAQARRTGQPWPDDVAAFAFEIEPPLWQQAWFRILALLSILAAVWLAARLRLRQVELGRRALERLVRERTEALEHANDQLKHASFTDPLTELRNRRYLASQVALDVAQVCRSYAEPVRPPNCDMIFMMIDIDHFKQINDTYGHTVGDRVLREYAHVINTVIRDSDYAVRWGGEEFVLVARQAEATQCAALAERLVERVRSTEFPIDDAGTTIRSTCSVGVSHFPFVEGAPSALEWPQIIDICDAAVYLAKAGGRDGWVAIHGPADRPIEDPAKFIQRLKADPVALARAGVIRLSGTHCPTAGAAQPMRPLHEV</sequence>
<dbReference type="SUPFAM" id="SSF55073">
    <property type="entry name" value="Nucleotide cyclase"/>
    <property type="match status" value="1"/>
</dbReference>
<dbReference type="InterPro" id="IPR015943">
    <property type="entry name" value="WD40/YVTN_repeat-like_dom_sf"/>
</dbReference>
<dbReference type="SUPFAM" id="SSF63829">
    <property type="entry name" value="Calcium-dependent phosphotriesterase"/>
    <property type="match status" value="3"/>
</dbReference>
<evidence type="ECO:0000313" key="4">
    <source>
        <dbReference type="EMBL" id="MFC0679923.1"/>
    </source>
</evidence>
<name>A0ABV6RSG3_9GAMM</name>
<dbReference type="RefSeq" id="WP_386671130.1">
    <property type="nucleotide sequence ID" value="NZ_JBHLTG010000004.1"/>
</dbReference>
<dbReference type="Pfam" id="PF07494">
    <property type="entry name" value="Reg_prop"/>
    <property type="match status" value="1"/>
</dbReference>
<dbReference type="Proteomes" id="UP001589896">
    <property type="component" value="Unassembled WGS sequence"/>
</dbReference>
<proteinExistence type="predicted"/>
<dbReference type="GO" id="GO:0052621">
    <property type="term" value="F:diguanylate cyclase activity"/>
    <property type="evidence" value="ECO:0007669"/>
    <property type="project" value="UniProtKB-EC"/>
</dbReference>
<dbReference type="InterPro" id="IPR029787">
    <property type="entry name" value="Nucleotide_cyclase"/>
</dbReference>
<dbReference type="InterPro" id="IPR043128">
    <property type="entry name" value="Rev_trsase/Diguanyl_cyclase"/>
</dbReference>
<comment type="catalytic activity">
    <reaction evidence="2">
        <text>2 GTP = 3',3'-c-di-GMP + 2 diphosphate</text>
        <dbReference type="Rhea" id="RHEA:24898"/>
        <dbReference type="ChEBI" id="CHEBI:33019"/>
        <dbReference type="ChEBI" id="CHEBI:37565"/>
        <dbReference type="ChEBI" id="CHEBI:58805"/>
        <dbReference type="EC" id="2.7.7.65"/>
    </reaction>
</comment>
<protein>
    <recommendedName>
        <fullName evidence="1">diguanylate cyclase</fullName>
        <ecNumber evidence="1">2.7.7.65</ecNumber>
    </recommendedName>
</protein>
<comment type="caution">
    <text evidence="4">The sequence shown here is derived from an EMBL/GenBank/DDBJ whole genome shotgun (WGS) entry which is preliminary data.</text>
</comment>
<gene>
    <name evidence="4" type="ORF">ACFFGH_18965</name>
</gene>